<name>A0A512BVB9_9HYPH</name>
<gene>
    <name evidence="1" type="ORF">MAE02_35610</name>
</gene>
<protein>
    <recommendedName>
        <fullName evidence="3">2-amino-thiazoline-4-carboxylic acid hydrolase</fullName>
    </recommendedName>
</protein>
<dbReference type="AlphaFoldDB" id="A0A512BVB9"/>
<proteinExistence type="predicted"/>
<dbReference type="Proteomes" id="UP000321085">
    <property type="component" value="Unassembled WGS sequence"/>
</dbReference>
<dbReference type="EMBL" id="BJYU01000050">
    <property type="protein sequence ID" value="GEO15865.1"/>
    <property type="molecule type" value="Genomic_DNA"/>
</dbReference>
<sequence length="173" mass="19482">MNETPTLTKRRLQAQVIGPIYEEMVRQLGEEKAAEILDAAIRKAAIAEGQYFAQRAPEGQTSMRDFIALYNLWTSDGALEIDVLEASDTKFDFNVTRCRYAEMYKEMGLGEIGHLLSCNRDGTFCEGYDPNMTLQRDQTIMAGAPCCTFRYTYKGPDVKSGPAPRLHMHTPDL</sequence>
<dbReference type="OrthoDB" id="9805176at2"/>
<dbReference type="InterPro" id="IPR026002">
    <property type="entry name" value="ATC_hydrolase-like"/>
</dbReference>
<evidence type="ECO:0000313" key="1">
    <source>
        <dbReference type="EMBL" id="GEO15865.1"/>
    </source>
</evidence>
<dbReference type="RefSeq" id="WP_114188002.1">
    <property type="nucleotide sequence ID" value="NZ_BJYU01000050.1"/>
</dbReference>
<keyword evidence="2" id="KW-1185">Reference proteome</keyword>
<comment type="caution">
    <text evidence="1">The sequence shown here is derived from an EMBL/GenBank/DDBJ whole genome shotgun (WGS) entry which is preliminary data.</text>
</comment>
<dbReference type="Pfam" id="PF14196">
    <property type="entry name" value="ATC_hydrolase"/>
    <property type="match status" value="1"/>
</dbReference>
<evidence type="ECO:0000313" key="2">
    <source>
        <dbReference type="Proteomes" id="UP000321085"/>
    </source>
</evidence>
<organism evidence="1 2">
    <name type="scientific">Microvirga aerophila</name>
    <dbReference type="NCBI Taxonomy" id="670291"/>
    <lineage>
        <taxon>Bacteria</taxon>
        <taxon>Pseudomonadati</taxon>
        <taxon>Pseudomonadota</taxon>
        <taxon>Alphaproteobacteria</taxon>
        <taxon>Hyphomicrobiales</taxon>
        <taxon>Methylobacteriaceae</taxon>
        <taxon>Microvirga</taxon>
    </lineage>
</organism>
<accession>A0A512BVB9</accession>
<reference evidence="1 2" key="1">
    <citation type="submission" date="2019-07" db="EMBL/GenBank/DDBJ databases">
        <title>Whole genome shotgun sequence of Microvirga aerophila NBRC 106136.</title>
        <authorList>
            <person name="Hosoyama A."/>
            <person name="Uohara A."/>
            <person name="Ohji S."/>
            <person name="Ichikawa N."/>
        </authorList>
    </citation>
    <scope>NUCLEOTIDE SEQUENCE [LARGE SCALE GENOMIC DNA]</scope>
    <source>
        <strain evidence="1 2">NBRC 106136</strain>
    </source>
</reference>
<evidence type="ECO:0008006" key="3">
    <source>
        <dbReference type="Google" id="ProtNLM"/>
    </source>
</evidence>